<dbReference type="GeneID" id="107217025"/>
<dbReference type="RefSeq" id="XP_015509868.1">
    <property type="nucleotide sequence ID" value="XM_015654382.2"/>
</dbReference>
<organism evidence="11">
    <name type="scientific">Neodiprion lecontei</name>
    <name type="common">Redheaded pine sawfly</name>
    <dbReference type="NCBI Taxonomy" id="441921"/>
    <lineage>
        <taxon>Eukaryota</taxon>
        <taxon>Metazoa</taxon>
        <taxon>Ecdysozoa</taxon>
        <taxon>Arthropoda</taxon>
        <taxon>Hexapoda</taxon>
        <taxon>Insecta</taxon>
        <taxon>Pterygota</taxon>
        <taxon>Neoptera</taxon>
        <taxon>Endopterygota</taxon>
        <taxon>Hymenoptera</taxon>
        <taxon>Tenthredinoidea</taxon>
        <taxon>Diprionidae</taxon>
        <taxon>Diprioninae</taxon>
        <taxon>Neodiprion</taxon>
    </lineage>
</organism>
<evidence type="ECO:0000256" key="6">
    <source>
        <dbReference type="ARBA" id="ARBA00022801"/>
    </source>
</evidence>
<dbReference type="InterPro" id="IPR013818">
    <property type="entry name" value="Lipase"/>
</dbReference>
<evidence type="ECO:0000256" key="1">
    <source>
        <dbReference type="ARBA" id="ARBA00000111"/>
    </source>
</evidence>
<accession>A0A6J0B8B2</accession>
<dbReference type="EC" id="3.1.1.32" evidence="4"/>
<evidence type="ECO:0000256" key="3">
    <source>
        <dbReference type="ARBA" id="ARBA00010701"/>
    </source>
</evidence>
<keyword evidence="8" id="KW-0732">Signal</keyword>
<evidence type="ECO:0000313" key="10">
    <source>
        <dbReference type="Proteomes" id="UP000829291"/>
    </source>
</evidence>
<dbReference type="GO" id="GO:0017171">
    <property type="term" value="F:serine hydrolase activity"/>
    <property type="evidence" value="ECO:0007669"/>
    <property type="project" value="TreeGrafter"/>
</dbReference>
<dbReference type="Proteomes" id="UP000829291">
    <property type="component" value="Chromosome 2"/>
</dbReference>
<dbReference type="CDD" id="cd00707">
    <property type="entry name" value="Pancreat_lipase_like"/>
    <property type="match status" value="1"/>
</dbReference>
<dbReference type="InterPro" id="IPR029058">
    <property type="entry name" value="AB_hydrolase_fold"/>
</dbReference>
<keyword evidence="10" id="KW-1185">Reference proteome</keyword>
<gene>
    <name evidence="11" type="primary">LOC107217025</name>
</gene>
<dbReference type="PRINTS" id="PR00821">
    <property type="entry name" value="TAGLIPASE"/>
</dbReference>
<dbReference type="GO" id="GO:0008970">
    <property type="term" value="F:phospholipase A1 activity"/>
    <property type="evidence" value="ECO:0007669"/>
    <property type="project" value="UniProtKB-EC"/>
</dbReference>
<evidence type="ECO:0000256" key="4">
    <source>
        <dbReference type="ARBA" id="ARBA00013179"/>
    </source>
</evidence>
<sequence length="326" mass="36241">MALGSFLIFGAMVSTALAQTGRDFFLGPCLVKTNRTCPDDEVKFFLYTRRNRENGQEVNITTSGSSNIRELNFNPVNPTKVIIHGYNSDMQLDSLVSIRNEYLVRGECNVIAVDWHRLAAAPCYPVAVHNVPHVGRCLGQLIQILRDVGATDLHVIGFSLGAHVPAFTARALRPYKLPRITGLDPAMPLYVTVSRDEKLDPRDADFVDVFHTNAFIQGKVEASGHIDFYMNGGITQPGCWEKRNPFGCNHHRAAVYFAESINSEVGFWGWPCPGLLSYLLGLCPPRFPAVLAGDRCNTQYRGFHLVKTRAQEPFAEGPFTVDPRDT</sequence>
<comment type="catalytic activity">
    <reaction evidence="1">
        <text>a 1,2-diacyl-sn-glycero-3-phosphocholine + H2O = a 2-acyl-sn-glycero-3-phosphocholine + a fatty acid + H(+)</text>
        <dbReference type="Rhea" id="RHEA:18689"/>
        <dbReference type="ChEBI" id="CHEBI:15377"/>
        <dbReference type="ChEBI" id="CHEBI:15378"/>
        <dbReference type="ChEBI" id="CHEBI:28868"/>
        <dbReference type="ChEBI" id="CHEBI:57643"/>
        <dbReference type="ChEBI" id="CHEBI:57875"/>
        <dbReference type="EC" id="3.1.1.32"/>
    </reaction>
</comment>
<evidence type="ECO:0000313" key="11">
    <source>
        <dbReference type="RefSeq" id="XP_015509868.1"/>
    </source>
</evidence>
<dbReference type="FunFam" id="3.40.50.1820:FF:000076">
    <property type="entry name" value="phospholipase A1"/>
    <property type="match status" value="1"/>
</dbReference>
<dbReference type="OrthoDB" id="199913at2759"/>
<dbReference type="GO" id="GO:0005615">
    <property type="term" value="C:extracellular space"/>
    <property type="evidence" value="ECO:0007669"/>
    <property type="project" value="TreeGrafter"/>
</dbReference>
<feature type="domain" description="Lipase" evidence="9">
    <location>
        <begin position="33"/>
        <end position="284"/>
    </location>
</feature>
<evidence type="ECO:0000259" key="9">
    <source>
        <dbReference type="Pfam" id="PF00151"/>
    </source>
</evidence>
<evidence type="ECO:0000256" key="2">
    <source>
        <dbReference type="ARBA" id="ARBA00004613"/>
    </source>
</evidence>
<dbReference type="InterPro" id="IPR000734">
    <property type="entry name" value="TAG_lipase"/>
</dbReference>
<dbReference type="Gene3D" id="3.40.50.1820">
    <property type="entry name" value="alpha/beta hydrolase"/>
    <property type="match status" value="1"/>
</dbReference>
<dbReference type="SUPFAM" id="SSF53474">
    <property type="entry name" value="alpha/beta-Hydrolases"/>
    <property type="match status" value="1"/>
</dbReference>
<comment type="similarity">
    <text evidence="3 7">Belongs to the AB hydrolase superfamily. Lipase family.</text>
</comment>
<keyword evidence="5" id="KW-0964">Secreted</keyword>
<evidence type="ECO:0000256" key="5">
    <source>
        <dbReference type="ARBA" id="ARBA00022525"/>
    </source>
</evidence>
<evidence type="ECO:0000256" key="7">
    <source>
        <dbReference type="RuleBase" id="RU004262"/>
    </source>
</evidence>
<dbReference type="AlphaFoldDB" id="A0A6J0B8B2"/>
<dbReference type="KEGG" id="nlo:107217025"/>
<dbReference type="Pfam" id="PF00151">
    <property type="entry name" value="Lipase"/>
    <property type="match status" value="1"/>
</dbReference>
<dbReference type="PANTHER" id="PTHR11610:SF151">
    <property type="entry name" value="PHOSPHOLIPASE A1 MEMBER A-LIKE PROTEIN"/>
    <property type="match status" value="1"/>
</dbReference>
<protein>
    <recommendedName>
        <fullName evidence="4">phospholipase A1</fullName>
        <ecNumber evidence="4">3.1.1.32</ecNumber>
    </recommendedName>
</protein>
<evidence type="ECO:0000256" key="8">
    <source>
        <dbReference type="SAM" id="SignalP"/>
    </source>
</evidence>
<name>A0A6J0B8B2_NEOLC</name>
<dbReference type="GO" id="GO:0016042">
    <property type="term" value="P:lipid catabolic process"/>
    <property type="evidence" value="ECO:0007669"/>
    <property type="project" value="TreeGrafter"/>
</dbReference>
<dbReference type="InterPro" id="IPR033906">
    <property type="entry name" value="Lipase_N"/>
</dbReference>
<keyword evidence="6" id="KW-0378">Hydrolase</keyword>
<reference evidence="11" key="1">
    <citation type="submission" date="2025-08" db="UniProtKB">
        <authorList>
            <consortium name="RefSeq"/>
        </authorList>
    </citation>
    <scope>IDENTIFICATION</scope>
    <source>
        <tissue evidence="11">Thorax and Abdomen</tissue>
    </source>
</reference>
<comment type="subcellular location">
    <subcellularLocation>
        <location evidence="2">Secreted</location>
    </subcellularLocation>
</comment>
<feature type="signal peptide" evidence="8">
    <location>
        <begin position="1"/>
        <end position="18"/>
    </location>
</feature>
<dbReference type="InParanoid" id="A0A6J0B8B2"/>
<feature type="chain" id="PRO_5026926236" description="phospholipase A1" evidence="8">
    <location>
        <begin position="19"/>
        <end position="326"/>
    </location>
</feature>
<dbReference type="PANTHER" id="PTHR11610">
    <property type="entry name" value="LIPASE"/>
    <property type="match status" value="1"/>
</dbReference>
<dbReference type="FunCoup" id="A0A6J0B8B2">
    <property type="interactions" value="39"/>
</dbReference>
<proteinExistence type="inferred from homology"/>